<comment type="caution">
    <text evidence="1">The sequence shown here is derived from an EMBL/GenBank/DDBJ whole genome shotgun (WGS) entry which is preliminary data.</text>
</comment>
<keyword evidence="2" id="KW-1185">Reference proteome</keyword>
<dbReference type="EMBL" id="QNGE01001764">
    <property type="protein sequence ID" value="KAA3676879.1"/>
    <property type="molecule type" value="Genomic_DNA"/>
</dbReference>
<feature type="non-terminal residue" evidence="1">
    <location>
        <position position="1"/>
    </location>
</feature>
<gene>
    <name evidence="1" type="ORF">DEA37_0010464</name>
</gene>
<evidence type="ECO:0000313" key="1">
    <source>
        <dbReference type="EMBL" id="KAA3676879.1"/>
    </source>
</evidence>
<evidence type="ECO:0000313" key="2">
    <source>
        <dbReference type="Proteomes" id="UP000324629"/>
    </source>
</evidence>
<dbReference type="Proteomes" id="UP000324629">
    <property type="component" value="Unassembled WGS sequence"/>
</dbReference>
<dbReference type="AlphaFoldDB" id="A0A5J4NNA1"/>
<name>A0A5J4NNA1_9TREM</name>
<sequence>NTLNRGYLPHHPVFYPAKSHKLRTVFGCAARYALRYMNDQLLSGTHLTNSMVGFLFRFRPEKVAVMTDIEAMFQQM</sequence>
<organism evidence="1 2">
    <name type="scientific">Paragonimus westermani</name>
    <dbReference type="NCBI Taxonomy" id="34504"/>
    <lineage>
        <taxon>Eukaryota</taxon>
        <taxon>Metazoa</taxon>
        <taxon>Spiralia</taxon>
        <taxon>Lophotrochozoa</taxon>
        <taxon>Platyhelminthes</taxon>
        <taxon>Trematoda</taxon>
        <taxon>Digenea</taxon>
        <taxon>Plagiorchiida</taxon>
        <taxon>Troglotremata</taxon>
        <taxon>Troglotrematidae</taxon>
        <taxon>Paragonimus</taxon>
    </lineage>
</organism>
<protein>
    <submittedName>
        <fullName evidence="1">Uncharacterized protein</fullName>
    </submittedName>
</protein>
<dbReference type="PANTHER" id="PTHR47331">
    <property type="entry name" value="PHD-TYPE DOMAIN-CONTAINING PROTEIN"/>
    <property type="match status" value="1"/>
</dbReference>
<reference evidence="1 2" key="1">
    <citation type="journal article" date="2019" name="Gigascience">
        <title>Whole-genome sequence of the oriental lung fluke Paragonimus westermani.</title>
        <authorList>
            <person name="Oey H."/>
            <person name="Zakrzewski M."/>
            <person name="Narain K."/>
            <person name="Devi K.R."/>
            <person name="Agatsuma T."/>
            <person name="Nawaratna S."/>
            <person name="Gobert G.N."/>
            <person name="Jones M.K."/>
            <person name="Ragan M.A."/>
            <person name="McManus D.P."/>
            <person name="Krause L."/>
        </authorList>
    </citation>
    <scope>NUCLEOTIDE SEQUENCE [LARGE SCALE GENOMIC DNA]</scope>
    <source>
        <strain evidence="1 2">IND2009</strain>
    </source>
</reference>
<accession>A0A5J4NNA1</accession>
<proteinExistence type="predicted"/>